<dbReference type="Proteomes" id="UP001432027">
    <property type="component" value="Unassembled WGS sequence"/>
</dbReference>
<name>A0AAV5TNU9_9BILA</name>
<evidence type="ECO:0000313" key="2">
    <source>
        <dbReference type="Proteomes" id="UP001432027"/>
    </source>
</evidence>
<comment type="caution">
    <text evidence="1">The sequence shown here is derived from an EMBL/GenBank/DDBJ whole genome shotgun (WGS) entry which is preliminary data.</text>
</comment>
<reference evidence="1" key="1">
    <citation type="submission" date="2023-10" db="EMBL/GenBank/DDBJ databases">
        <title>Genome assembly of Pristionchus species.</title>
        <authorList>
            <person name="Yoshida K."/>
            <person name="Sommer R.J."/>
        </authorList>
    </citation>
    <scope>NUCLEOTIDE SEQUENCE</scope>
    <source>
        <strain evidence="1">RS0144</strain>
    </source>
</reference>
<dbReference type="AlphaFoldDB" id="A0AAV5TNU9"/>
<evidence type="ECO:0000313" key="1">
    <source>
        <dbReference type="EMBL" id="GMS95867.1"/>
    </source>
</evidence>
<proteinExistence type="predicted"/>
<gene>
    <name evidence="1" type="ORF">PENTCL1PPCAC_18042</name>
</gene>
<feature type="non-terminal residue" evidence="1">
    <location>
        <position position="1"/>
    </location>
</feature>
<keyword evidence="2" id="KW-1185">Reference proteome</keyword>
<protein>
    <submittedName>
        <fullName evidence="1">Uncharacterized protein</fullName>
    </submittedName>
</protein>
<accession>A0AAV5TNU9</accession>
<sequence length="67" mass="7466">IRECQSPNRYPPLNLAFDWESNSLVLTALLNSLILSTTSSVTQSGCFNPWEISLVISYRLSTFSAVI</sequence>
<feature type="non-terminal residue" evidence="1">
    <location>
        <position position="67"/>
    </location>
</feature>
<dbReference type="EMBL" id="BTSX01000004">
    <property type="protein sequence ID" value="GMS95867.1"/>
    <property type="molecule type" value="Genomic_DNA"/>
</dbReference>
<organism evidence="1 2">
    <name type="scientific">Pristionchus entomophagus</name>
    <dbReference type="NCBI Taxonomy" id="358040"/>
    <lineage>
        <taxon>Eukaryota</taxon>
        <taxon>Metazoa</taxon>
        <taxon>Ecdysozoa</taxon>
        <taxon>Nematoda</taxon>
        <taxon>Chromadorea</taxon>
        <taxon>Rhabditida</taxon>
        <taxon>Rhabditina</taxon>
        <taxon>Diplogasteromorpha</taxon>
        <taxon>Diplogasteroidea</taxon>
        <taxon>Neodiplogasteridae</taxon>
        <taxon>Pristionchus</taxon>
    </lineage>
</organism>